<dbReference type="Proteomes" id="UP000245250">
    <property type="component" value="Chromosome"/>
</dbReference>
<dbReference type="EMBL" id="CP029255">
    <property type="protein sequence ID" value="AWK06367.1"/>
    <property type="molecule type" value="Genomic_DNA"/>
</dbReference>
<dbReference type="KEGG" id="fcr:HYN56_19905"/>
<dbReference type="AlphaFoldDB" id="A0A2S1YQJ7"/>
<proteinExistence type="predicted"/>
<protein>
    <recommendedName>
        <fullName evidence="3">Leucine-rich repeat domain-containing protein</fullName>
    </recommendedName>
</protein>
<gene>
    <name evidence="1" type="ORF">HYN56_19905</name>
</gene>
<reference evidence="1 2" key="1">
    <citation type="submission" date="2018-05" db="EMBL/GenBank/DDBJ databases">
        <title>Genome sequencing of Flavobacterium sp. HYN0056.</title>
        <authorList>
            <person name="Yi H."/>
            <person name="Baek C."/>
        </authorList>
    </citation>
    <scope>NUCLEOTIDE SEQUENCE [LARGE SCALE GENOMIC DNA]</scope>
    <source>
        <strain evidence="1 2">HYN0056</strain>
    </source>
</reference>
<dbReference type="RefSeq" id="WP_109193784.1">
    <property type="nucleotide sequence ID" value="NZ_CP029255.1"/>
</dbReference>
<evidence type="ECO:0000313" key="1">
    <source>
        <dbReference type="EMBL" id="AWK06367.1"/>
    </source>
</evidence>
<accession>A0A2S1YQJ7</accession>
<name>A0A2S1YQJ7_9FLAO</name>
<dbReference type="SUPFAM" id="SSF52047">
    <property type="entry name" value="RNI-like"/>
    <property type="match status" value="1"/>
</dbReference>
<dbReference type="OrthoDB" id="758726at2"/>
<sequence>MKLKGIEKQFWWHFGQINDSKGIPEEISGISGVDNSDYNDEYFEILTGRIKIIHSIYLKETAVTDEGLKHISKIKQLKSLTVMKHPQITKDSLPYLNALVDLEYLDIWRTGIILEDLKALDQLKKLKEIYVSSVRELEDGSFSELDSDKILEHVIELEAVFPNCTFFVDFKKYP</sequence>
<dbReference type="Gene3D" id="3.80.10.10">
    <property type="entry name" value="Ribonuclease Inhibitor"/>
    <property type="match status" value="1"/>
</dbReference>
<organism evidence="1 2">
    <name type="scientific">Flavobacterium crocinum</name>
    <dbReference type="NCBI Taxonomy" id="2183896"/>
    <lineage>
        <taxon>Bacteria</taxon>
        <taxon>Pseudomonadati</taxon>
        <taxon>Bacteroidota</taxon>
        <taxon>Flavobacteriia</taxon>
        <taxon>Flavobacteriales</taxon>
        <taxon>Flavobacteriaceae</taxon>
        <taxon>Flavobacterium</taxon>
    </lineage>
</organism>
<dbReference type="InterPro" id="IPR032675">
    <property type="entry name" value="LRR_dom_sf"/>
</dbReference>
<keyword evidence="2" id="KW-1185">Reference proteome</keyword>
<evidence type="ECO:0008006" key="3">
    <source>
        <dbReference type="Google" id="ProtNLM"/>
    </source>
</evidence>
<evidence type="ECO:0000313" key="2">
    <source>
        <dbReference type="Proteomes" id="UP000245250"/>
    </source>
</evidence>